<feature type="region of interest" description="Disordered" evidence="1">
    <location>
        <begin position="1"/>
        <end position="24"/>
    </location>
</feature>
<keyword evidence="2" id="KW-0812">Transmembrane</keyword>
<evidence type="ECO:0000313" key="3">
    <source>
        <dbReference type="EMBL" id="GAD94997.1"/>
    </source>
</evidence>
<feature type="transmembrane region" description="Helical" evidence="2">
    <location>
        <begin position="89"/>
        <end position="111"/>
    </location>
</feature>
<reference evidence="4" key="1">
    <citation type="journal article" date="2014" name="Genome Announc.">
        <title>Draft genome sequence of the formaldehyde-resistant fungus Byssochlamys spectabilis No. 5 (anamorph Paecilomyces variotii No. 5) (NBRC109023).</title>
        <authorList>
            <person name="Oka T."/>
            <person name="Ekino K."/>
            <person name="Fukuda K."/>
            <person name="Nomura Y."/>
        </authorList>
    </citation>
    <scope>NUCLEOTIDE SEQUENCE [LARGE SCALE GENOMIC DNA]</scope>
    <source>
        <strain evidence="4">No. 5 / NBRC 109023</strain>
    </source>
</reference>
<feature type="compositionally biased region" description="Pro residues" evidence="1">
    <location>
        <begin position="1"/>
        <end position="12"/>
    </location>
</feature>
<dbReference type="GO" id="GO:0000812">
    <property type="term" value="C:Swr1 complex"/>
    <property type="evidence" value="ECO:0007669"/>
    <property type="project" value="InterPro"/>
</dbReference>
<keyword evidence="2" id="KW-1133">Transmembrane helix</keyword>
<feature type="region of interest" description="Disordered" evidence="1">
    <location>
        <begin position="119"/>
        <end position="251"/>
    </location>
</feature>
<dbReference type="InParanoid" id="V5G2A9"/>
<dbReference type="Proteomes" id="UP000018001">
    <property type="component" value="Unassembled WGS sequence"/>
</dbReference>
<feature type="region of interest" description="Disordered" evidence="1">
    <location>
        <begin position="740"/>
        <end position="765"/>
    </location>
</feature>
<feature type="compositionally biased region" description="Low complexity" evidence="1">
    <location>
        <begin position="341"/>
        <end position="358"/>
    </location>
</feature>
<keyword evidence="2" id="KW-0472">Membrane</keyword>
<accession>V5G2A9</accession>
<gene>
    <name evidence="3" type="ORF">PVAR5_3631</name>
</gene>
<dbReference type="PANTHER" id="PTHR28108:SF1">
    <property type="entry name" value="SWR1-COMPLEX PROTEIN 3"/>
    <property type="match status" value="1"/>
</dbReference>
<protein>
    <submittedName>
        <fullName evidence="3">Uncharacterized protein</fullName>
    </submittedName>
</protein>
<feature type="transmembrane region" description="Helical" evidence="2">
    <location>
        <begin position="60"/>
        <end position="77"/>
    </location>
</feature>
<dbReference type="AlphaFoldDB" id="V5G2A9"/>
<keyword evidence="4" id="KW-1185">Reference proteome</keyword>
<dbReference type="OrthoDB" id="5421842at2759"/>
<dbReference type="eggNOG" id="ENOG502S1T4">
    <property type="taxonomic scope" value="Eukaryota"/>
</dbReference>
<dbReference type="GO" id="GO:0140849">
    <property type="term" value="F:ATP-dependent H2AZ histone chaperone activity"/>
    <property type="evidence" value="ECO:0007669"/>
    <property type="project" value="InterPro"/>
</dbReference>
<feature type="compositionally biased region" description="Basic and acidic residues" evidence="1">
    <location>
        <begin position="687"/>
        <end position="702"/>
    </location>
</feature>
<sequence>MDGPPPPPPPHGANPGTTHGHYRKSTDLPEGQYDIFVIPPHSAGSGFIYLPSLQCHRNSFIAGAVSTLFVVISWWSLEPIVRSWFATTVASGGFGVILLIIAVGFLGWLWGTTQAEGGGSKGFPGSGPGGFGSGGPGAGAGQSPGGGSNYSNGPSQGAYPGGQNFNGQFPGGAPKPGAQYGGKQRSAGPEPANDHSAWEKAREEQRKKEEYERWKEAAKKKREEKLKEQQQKREKEAKERAERENKEKLEKEIAAAREAALKEAKEKLEREAAEAKAKAEREAAEAKARAEKEAAAREAAAKEAAKREADAKFAAMKEAAAKKVAEQLANAKKATPAPAGASPTKAAPKTSTASSTPRTPSPKKPPQPTARTATEMDDAYSFRPYDRPRRPYAASSVYSESSYAPSQSTGRTTPPPSVRGAYSTKDPDKIVIRGVYSFNNTYMKTPIAKLVSGVGSVTDGLVLRITTEGLFVDDDVRGVPEREWDVKAWTMKLVEVWCPQLGANSANPQSPSKSNPFRRSAARTVPTSEESDAYLANLLKVCKNTCRLASASACYSQKGSHVDRMDSAQSSQMLGYHVVRASIRDQEGKKYVFVLEETEGWKVAIGLQRLRRGSQVRALGVAGLPLNETKAVLNNLQYNSVVLMTVLQMAPRGYTRLRRSMDGDDISVQSSTLVEGQYDLESNPEASEDRSDYTLSSDDTKIDTPSGSERSPLMRDLPPHYEDVTPDVVALNTDKKLESSEASGLQSHYEPHGAPTERFPDVAGSRRQRRRRFRRICLVVSLKLLALSTLIFFLLSFSSTCRMWRTGHPGGRPAKASSEREIIIDKGSESIRGRWPLYDLLSLSTNSGSITVNIDPQPADPEHPDKPARVVLKSVSGSIIVSFSTPHAASMPEVDMQMDVAELKAAQDDGAVIDRHRGGDRTDASSSHLPPRPYELEIQTVSGSIYGRFVFSKSASLQSESGSINGVIIPVVYDDLPSNISLSTATVSGHHHIRVTEPFPVSNAGAMSQNHKRLVNNATASHVSHGSGSVNVAYPRSWAGKVSASSGSGSIHLHGKDLELREQDRHHAVGTKRPSKDEEHTWWGSRGDMEVSVASEGSGSVNFVVG</sequence>
<dbReference type="HOGENOM" id="CLU_282413_0_0_1"/>
<dbReference type="InterPro" id="IPR037651">
    <property type="entry name" value="Swc3"/>
</dbReference>
<feature type="compositionally biased region" description="Low complexity" evidence="1">
    <location>
        <begin position="391"/>
        <end position="408"/>
    </location>
</feature>
<comment type="caution">
    <text evidence="3">The sequence shown here is derived from an EMBL/GenBank/DDBJ whole genome shotgun (WGS) entry which is preliminary data.</text>
</comment>
<feature type="region of interest" description="Disordered" evidence="1">
    <location>
        <begin position="504"/>
        <end position="524"/>
    </location>
</feature>
<proteinExistence type="predicted"/>
<organism evidence="3 4">
    <name type="scientific">Byssochlamys spectabilis (strain No. 5 / NBRC 109023)</name>
    <name type="common">Paecilomyces variotii</name>
    <dbReference type="NCBI Taxonomy" id="1356009"/>
    <lineage>
        <taxon>Eukaryota</taxon>
        <taxon>Fungi</taxon>
        <taxon>Dikarya</taxon>
        <taxon>Ascomycota</taxon>
        <taxon>Pezizomycotina</taxon>
        <taxon>Eurotiomycetes</taxon>
        <taxon>Eurotiomycetidae</taxon>
        <taxon>Eurotiales</taxon>
        <taxon>Thermoascaceae</taxon>
        <taxon>Paecilomyces</taxon>
    </lineage>
</organism>
<evidence type="ECO:0000256" key="1">
    <source>
        <dbReference type="SAM" id="MobiDB-lite"/>
    </source>
</evidence>
<feature type="region of interest" description="Disordered" evidence="1">
    <location>
        <begin position="1065"/>
        <end position="1084"/>
    </location>
</feature>
<evidence type="ECO:0000313" key="4">
    <source>
        <dbReference type="Proteomes" id="UP000018001"/>
    </source>
</evidence>
<dbReference type="PANTHER" id="PTHR28108">
    <property type="entry name" value="SWR1-COMPLEX PROTEIN 3"/>
    <property type="match status" value="1"/>
</dbReference>
<feature type="region of interest" description="Disordered" evidence="1">
    <location>
        <begin position="673"/>
        <end position="724"/>
    </location>
</feature>
<feature type="compositionally biased region" description="Low complexity" evidence="1">
    <location>
        <begin position="149"/>
        <end position="172"/>
    </location>
</feature>
<feature type="compositionally biased region" description="Pro residues" evidence="1">
    <location>
        <begin position="359"/>
        <end position="368"/>
    </location>
</feature>
<name>V5G2A9_BYSSN</name>
<feature type="region of interest" description="Disordered" evidence="1">
    <location>
        <begin position="265"/>
        <end position="425"/>
    </location>
</feature>
<feature type="compositionally biased region" description="Polar residues" evidence="1">
    <location>
        <begin position="504"/>
        <end position="517"/>
    </location>
</feature>
<feature type="compositionally biased region" description="Basic and acidic residues" evidence="1">
    <location>
        <begin position="192"/>
        <end position="251"/>
    </location>
</feature>
<dbReference type="EMBL" id="BAUL01000109">
    <property type="protein sequence ID" value="GAD94997.1"/>
    <property type="molecule type" value="Genomic_DNA"/>
</dbReference>
<feature type="compositionally biased region" description="Gly residues" evidence="1">
    <location>
        <begin position="119"/>
        <end position="148"/>
    </location>
</feature>
<evidence type="ECO:0000256" key="2">
    <source>
        <dbReference type="SAM" id="Phobius"/>
    </source>
</evidence>
<feature type="compositionally biased region" description="Basic and acidic residues" evidence="1">
    <location>
        <begin position="265"/>
        <end position="311"/>
    </location>
</feature>
<feature type="transmembrane region" description="Helical" evidence="2">
    <location>
        <begin position="776"/>
        <end position="797"/>
    </location>
</feature>